<dbReference type="RefSeq" id="WP_186873054.1">
    <property type="nucleotide sequence ID" value="NZ_JACOOR010000002.1"/>
</dbReference>
<comment type="similarity">
    <text evidence="2">Belongs to the auxin efflux carrier (TC 2.A.69) family.</text>
</comment>
<dbReference type="Pfam" id="PF03547">
    <property type="entry name" value="Mem_trans"/>
    <property type="match status" value="2"/>
</dbReference>
<dbReference type="GO" id="GO:0055085">
    <property type="term" value="P:transmembrane transport"/>
    <property type="evidence" value="ECO:0007669"/>
    <property type="project" value="InterPro"/>
</dbReference>
<sequence>MDYFIIIAPKLVSFFLLIVLGFTISKLGIFPKNCLPSLSAFLIKVVLPCLTVSLLCQRGTTWVDLAGFHGIVLCQMAGYVLLAAVGLLCVKLARIQSPTSNVHVGCMVGGNYGFVVIPILMALYTPENGQQYIPICSAIDTMMVWTLGLYFFTRGIEKDGEPWYRILTKRLFNPILVSIVLILTLNSLSVTLPNPVLEVCNNVGNISYSLGLIYVGCTICFLKKGSLHCLKTLWMLVLTKLFAVPLLIYILTGPFLPETERVVLMLIAGAPSMTTSCMIANQYGLDEDYASTAVFVTTICCMVTIPLLFLASALFQ</sequence>
<comment type="caution">
    <text evidence="9">The sequence shown here is derived from an EMBL/GenBank/DDBJ whole genome shotgun (WGS) entry which is preliminary data.</text>
</comment>
<evidence type="ECO:0000256" key="3">
    <source>
        <dbReference type="ARBA" id="ARBA00022448"/>
    </source>
</evidence>
<evidence type="ECO:0000256" key="1">
    <source>
        <dbReference type="ARBA" id="ARBA00004651"/>
    </source>
</evidence>
<feature type="transmembrane region" description="Helical" evidence="8">
    <location>
        <begin position="41"/>
        <end position="60"/>
    </location>
</feature>
<feature type="transmembrane region" description="Helical" evidence="8">
    <location>
        <begin position="6"/>
        <end position="29"/>
    </location>
</feature>
<feature type="transmembrane region" description="Helical" evidence="8">
    <location>
        <begin position="131"/>
        <end position="152"/>
    </location>
</feature>
<keyword evidence="4" id="KW-1003">Cell membrane</keyword>
<gene>
    <name evidence="9" type="ORF">H8S44_04720</name>
</gene>
<dbReference type="Gene3D" id="1.20.1530.20">
    <property type="match status" value="1"/>
</dbReference>
<keyword evidence="5 8" id="KW-0812">Transmembrane</keyword>
<dbReference type="InterPro" id="IPR004776">
    <property type="entry name" value="Mem_transp_PIN-like"/>
</dbReference>
<dbReference type="EMBL" id="JACOOR010000002">
    <property type="protein sequence ID" value="MBC5659073.1"/>
    <property type="molecule type" value="Genomic_DNA"/>
</dbReference>
<evidence type="ECO:0000256" key="2">
    <source>
        <dbReference type="ARBA" id="ARBA00010145"/>
    </source>
</evidence>
<evidence type="ECO:0000256" key="6">
    <source>
        <dbReference type="ARBA" id="ARBA00022989"/>
    </source>
</evidence>
<evidence type="ECO:0000256" key="7">
    <source>
        <dbReference type="ARBA" id="ARBA00023136"/>
    </source>
</evidence>
<evidence type="ECO:0000256" key="5">
    <source>
        <dbReference type="ARBA" id="ARBA00022692"/>
    </source>
</evidence>
<dbReference type="AlphaFoldDB" id="A0A923LAQ9"/>
<dbReference type="GO" id="GO:0005886">
    <property type="term" value="C:plasma membrane"/>
    <property type="evidence" value="ECO:0007669"/>
    <property type="project" value="UniProtKB-SubCell"/>
</dbReference>
<evidence type="ECO:0000256" key="4">
    <source>
        <dbReference type="ARBA" id="ARBA00022475"/>
    </source>
</evidence>
<accession>A0A923LAQ9</accession>
<dbReference type="PANTHER" id="PTHR36838:SF3">
    <property type="entry name" value="TRANSPORTER AUXIN EFFLUX CARRIER EC FAMILY"/>
    <property type="match status" value="1"/>
</dbReference>
<protein>
    <submittedName>
        <fullName evidence="9">AEC family transporter</fullName>
    </submittedName>
</protein>
<evidence type="ECO:0000313" key="9">
    <source>
        <dbReference type="EMBL" id="MBC5659073.1"/>
    </source>
</evidence>
<keyword evidence="7 8" id="KW-0472">Membrane</keyword>
<feature type="transmembrane region" description="Helical" evidence="8">
    <location>
        <begin position="234"/>
        <end position="256"/>
    </location>
</feature>
<dbReference type="InterPro" id="IPR038770">
    <property type="entry name" value="Na+/solute_symporter_sf"/>
</dbReference>
<comment type="subcellular location">
    <subcellularLocation>
        <location evidence="1">Cell membrane</location>
        <topology evidence="1">Multi-pass membrane protein</topology>
    </subcellularLocation>
</comment>
<feature type="transmembrane region" description="Helical" evidence="8">
    <location>
        <begin position="205"/>
        <end position="222"/>
    </location>
</feature>
<evidence type="ECO:0000256" key="8">
    <source>
        <dbReference type="SAM" id="Phobius"/>
    </source>
</evidence>
<feature type="transmembrane region" description="Helical" evidence="8">
    <location>
        <begin position="66"/>
        <end position="90"/>
    </location>
</feature>
<organism evidence="9 10">
    <name type="scientific">Anaerosacchariphilus hominis</name>
    <dbReference type="NCBI Taxonomy" id="2763017"/>
    <lineage>
        <taxon>Bacteria</taxon>
        <taxon>Bacillati</taxon>
        <taxon>Bacillota</taxon>
        <taxon>Clostridia</taxon>
        <taxon>Lachnospirales</taxon>
        <taxon>Lachnospiraceae</taxon>
        <taxon>Anaerosacchariphilus</taxon>
    </lineage>
</organism>
<evidence type="ECO:0000313" key="10">
    <source>
        <dbReference type="Proteomes" id="UP000649345"/>
    </source>
</evidence>
<feature type="transmembrane region" description="Helical" evidence="8">
    <location>
        <begin position="172"/>
        <end position="193"/>
    </location>
</feature>
<keyword evidence="6 8" id="KW-1133">Transmembrane helix</keyword>
<dbReference type="PANTHER" id="PTHR36838">
    <property type="entry name" value="AUXIN EFFLUX CARRIER FAMILY PROTEIN"/>
    <property type="match status" value="1"/>
</dbReference>
<keyword evidence="10" id="KW-1185">Reference proteome</keyword>
<reference evidence="9" key="1">
    <citation type="submission" date="2020-08" db="EMBL/GenBank/DDBJ databases">
        <title>Genome public.</title>
        <authorList>
            <person name="Liu C."/>
            <person name="Sun Q."/>
        </authorList>
    </citation>
    <scope>NUCLEOTIDE SEQUENCE</scope>
    <source>
        <strain evidence="9">NSJ-68</strain>
    </source>
</reference>
<name>A0A923LAQ9_9FIRM</name>
<proteinExistence type="inferred from homology"/>
<keyword evidence="3" id="KW-0813">Transport</keyword>
<dbReference type="Proteomes" id="UP000649345">
    <property type="component" value="Unassembled WGS sequence"/>
</dbReference>
<feature type="transmembrane region" description="Helical" evidence="8">
    <location>
        <begin position="102"/>
        <end position="125"/>
    </location>
</feature>
<feature type="transmembrane region" description="Helical" evidence="8">
    <location>
        <begin position="293"/>
        <end position="315"/>
    </location>
</feature>